<proteinExistence type="predicted"/>
<reference evidence="1 2" key="1">
    <citation type="submission" date="2021-04" db="EMBL/GenBank/DDBJ databases">
        <authorList>
            <person name="Ivanova A."/>
        </authorList>
    </citation>
    <scope>NUCLEOTIDE SEQUENCE [LARGE SCALE GENOMIC DNA]</scope>
    <source>
        <strain evidence="1 2">G18</strain>
    </source>
</reference>
<evidence type="ECO:0000313" key="1">
    <source>
        <dbReference type="EMBL" id="MBP3955434.1"/>
    </source>
</evidence>
<name>A0ABS5BNX4_9BACT</name>
<dbReference type="RefSeq" id="WP_210653511.1">
    <property type="nucleotide sequence ID" value="NZ_JAGKQQ010000001.1"/>
</dbReference>
<comment type="caution">
    <text evidence="1">The sequence shown here is derived from an EMBL/GenBank/DDBJ whole genome shotgun (WGS) entry which is preliminary data.</text>
</comment>
<sequence length="53" mass="5981">MKIDPLTAVLDPLLFQQYMQEPKVVISNVPFADWKARCRPVATNPATVEHGDE</sequence>
<protein>
    <submittedName>
        <fullName evidence="1">Uncharacterized protein</fullName>
    </submittedName>
</protein>
<accession>A0ABS5BNX4</accession>
<dbReference type="Proteomes" id="UP000676565">
    <property type="component" value="Unassembled WGS sequence"/>
</dbReference>
<keyword evidence="2" id="KW-1185">Reference proteome</keyword>
<dbReference type="EMBL" id="JAGKQQ010000001">
    <property type="protein sequence ID" value="MBP3955434.1"/>
    <property type="molecule type" value="Genomic_DNA"/>
</dbReference>
<organism evidence="1 2">
    <name type="scientific">Gemmata palustris</name>
    <dbReference type="NCBI Taxonomy" id="2822762"/>
    <lineage>
        <taxon>Bacteria</taxon>
        <taxon>Pseudomonadati</taxon>
        <taxon>Planctomycetota</taxon>
        <taxon>Planctomycetia</taxon>
        <taxon>Gemmatales</taxon>
        <taxon>Gemmataceae</taxon>
        <taxon>Gemmata</taxon>
    </lineage>
</organism>
<gene>
    <name evidence="1" type="ORF">J8F10_09085</name>
</gene>
<evidence type="ECO:0000313" key="2">
    <source>
        <dbReference type="Proteomes" id="UP000676565"/>
    </source>
</evidence>